<evidence type="ECO:0000259" key="1">
    <source>
        <dbReference type="Pfam" id="PF13472"/>
    </source>
</evidence>
<evidence type="ECO:0000313" key="3">
    <source>
        <dbReference type="Proteomes" id="UP000620104"/>
    </source>
</evidence>
<dbReference type="SUPFAM" id="SSF52266">
    <property type="entry name" value="SGNH hydrolase"/>
    <property type="match status" value="1"/>
</dbReference>
<organism evidence="2 3">
    <name type="scientific">Naganishia liquefaciens</name>
    <dbReference type="NCBI Taxonomy" id="104408"/>
    <lineage>
        <taxon>Eukaryota</taxon>
        <taxon>Fungi</taxon>
        <taxon>Dikarya</taxon>
        <taxon>Basidiomycota</taxon>
        <taxon>Agaricomycotina</taxon>
        <taxon>Tremellomycetes</taxon>
        <taxon>Filobasidiales</taxon>
        <taxon>Filobasidiaceae</taxon>
        <taxon>Naganishia</taxon>
    </lineage>
</organism>
<dbReference type="Proteomes" id="UP000620104">
    <property type="component" value="Unassembled WGS sequence"/>
</dbReference>
<accession>A0A8H3TVJ2</accession>
<sequence length="292" mass="32504">MAAHFQSAIVLFGDSLTQAWSTGSLAHLMSEVYMRKMDVLNRGFGGYTTEWCLPIFNKIFARKDAQAGLPPVKLVTIWFGANDATLPPCTQALSLDKYVANLNHYISSLVEPASDYYQPEARIVVITPPPIVHSMRLEQPLPPHVPKGEQGKERNLEYTRKFKDACLEVGRAWDVKTGGKIKVLDTWTTIVDAAGGEKDDLLRPLYSDGLHFTAQGYRAIFDGLMKVIISSWEDLNPVTMKQTIPRYVAGTKEWAWHTTPPLLAGKAWAEIDPENPTAALKDKAAAHLKDEL</sequence>
<proteinExistence type="predicted"/>
<dbReference type="InterPro" id="IPR036514">
    <property type="entry name" value="SGNH_hydro_sf"/>
</dbReference>
<comment type="caution">
    <text evidence="2">The sequence shown here is derived from an EMBL/GenBank/DDBJ whole genome shotgun (WGS) entry which is preliminary data.</text>
</comment>
<dbReference type="OrthoDB" id="671439at2759"/>
<dbReference type="EMBL" id="BLZA01000023">
    <property type="protein sequence ID" value="GHJ87922.1"/>
    <property type="molecule type" value="Genomic_DNA"/>
</dbReference>
<dbReference type="PANTHER" id="PTHR14209">
    <property type="entry name" value="ISOAMYL ACETATE-HYDROLYZING ESTERASE 1"/>
    <property type="match status" value="1"/>
</dbReference>
<dbReference type="Pfam" id="PF13472">
    <property type="entry name" value="Lipase_GDSL_2"/>
    <property type="match status" value="1"/>
</dbReference>
<name>A0A8H3TVJ2_9TREE</name>
<protein>
    <recommendedName>
        <fullName evidence="1">SGNH hydrolase-type esterase domain-containing protein</fullName>
    </recommendedName>
</protein>
<reference evidence="2" key="1">
    <citation type="submission" date="2020-07" db="EMBL/GenBank/DDBJ databases">
        <title>Draft Genome Sequence of a Deep-Sea Yeast, Naganishia (Cryptococcus) liquefaciens strain N6.</title>
        <authorList>
            <person name="Han Y.W."/>
            <person name="Kajitani R."/>
            <person name="Morimoto H."/>
            <person name="Parhat M."/>
            <person name="Tsubouchi H."/>
            <person name="Bakenova O."/>
            <person name="Ogata M."/>
            <person name="Argunhan B."/>
            <person name="Aoki R."/>
            <person name="Kajiwara S."/>
            <person name="Itoh T."/>
            <person name="Iwasaki H."/>
        </authorList>
    </citation>
    <scope>NUCLEOTIDE SEQUENCE</scope>
    <source>
        <strain evidence="2">N6</strain>
    </source>
</reference>
<gene>
    <name evidence="2" type="ORF">NliqN6_4324</name>
</gene>
<dbReference type="Gene3D" id="3.40.50.1110">
    <property type="entry name" value="SGNH hydrolase"/>
    <property type="match status" value="1"/>
</dbReference>
<keyword evidence="3" id="KW-1185">Reference proteome</keyword>
<dbReference type="AlphaFoldDB" id="A0A8H3TVJ2"/>
<dbReference type="InterPro" id="IPR045136">
    <property type="entry name" value="Iah1-like"/>
</dbReference>
<evidence type="ECO:0000313" key="2">
    <source>
        <dbReference type="EMBL" id="GHJ87922.1"/>
    </source>
</evidence>
<dbReference type="CDD" id="cd01838">
    <property type="entry name" value="Isoamyl_acetate_hydrolase_like"/>
    <property type="match status" value="1"/>
</dbReference>
<feature type="domain" description="SGNH hydrolase-type esterase" evidence="1">
    <location>
        <begin position="11"/>
        <end position="219"/>
    </location>
</feature>
<dbReference type="PANTHER" id="PTHR14209:SF19">
    <property type="entry name" value="ISOAMYL ACETATE-HYDROLYZING ESTERASE 1 HOMOLOG"/>
    <property type="match status" value="1"/>
</dbReference>
<dbReference type="InterPro" id="IPR013830">
    <property type="entry name" value="SGNH_hydro"/>
</dbReference>